<dbReference type="PATRIC" id="fig|1030009.3.peg.2836"/>
<sequence>MKIVIAPDSFKESATAVEVATAIKKGWTKARPADQISLAPVSDGGEGFLTVLSESSEVELFQAEVTNLNGHKITASYGIHTSQETAIIESANTIGLDLIPAADRNPAYASSKGVGELILAALNHNVKKIIIGLGGSGTNDGGAGLIQALGVALLDKNKQPIPPGGIHLQELAYIDASNLNPKLKNIQFQIACDVTNPLLGENGATFVFGAQKGATPEMLVQLEHAMQNYGAKLDQFSSQKITTKKGAGAAGGIAAGLMTFLNADVLSGSALVMELSNMKDKMKDADIVIVGEGRMDKQSMMGKIPVQIAQEAKKQGCFVLAIVGSLALENNIAQQHGIDAFFPNIPEITDLPTLFENTTKNLERTAENIAKLTLIGK</sequence>
<dbReference type="AlphaFoldDB" id="A0A0E0UZI4"/>
<dbReference type="GO" id="GO:0008887">
    <property type="term" value="F:glycerate kinase activity"/>
    <property type="evidence" value="ECO:0007669"/>
    <property type="project" value="UniProtKB-UniRule"/>
</dbReference>
<dbReference type="KEGG" id="lmq:LMM7_2847"/>
<evidence type="ECO:0000256" key="3">
    <source>
        <dbReference type="ARBA" id="ARBA00022777"/>
    </source>
</evidence>
<comment type="similarity">
    <text evidence="1 4">Belongs to the glycerate kinase type-1 family.</text>
</comment>
<dbReference type="EMBL" id="CP002816">
    <property type="protein sequence ID" value="AEH93852.1"/>
    <property type="molecule type" value="Genomic_DNA"/>
</dbReference>
<dbReference type="InterPro" id="IPR004381">
    <property type="entry name" value="Glycerate_kinase"/>
</dbReference>
<dbReference type="InterPro" id="IPR018197">
    <property type="entry name" value="Glycerate_kinase_RE-like"/>
</dbReference>
<dbReference type="NCBIfam" id="TIGR00045">
    <property type="entry name" value="glycerate kinase"/>
    <property type="match status" value="1"/>
</dbReference>
<protein>
    <submittedName>
        <fullName evidence="5">Putative glycerate kinase</fullName>
    </submittedName>
</protein>
<name>A0A0E0UZI4_LISMM</name>
<keyword evidence="2 4" id="KW-0808">Transferase</keyword>
<evidence type="ECO:0000256" key="2">
    <source>
        <dbReference type="ARBA" id="ARBA00022679"/>
    </source>
</evidence>
<dbReference type="GO" id="GO:0031388">
    <property type="term" value="P:organic acid phosphorylation"/>
    <property type="evidence" value="ECO:0007669"/>
    <property type="project" value="UniProtKB-UniRule"/>
</dbReference>
<dbReference type="Gene3D" id="3.40.50.10350">
    <property type="entry name" value="Glycerate kinase, domain 1"/>
    <property type="match status" value="1"/>
</dbReference>
<dbReference type="SUPFAM" id="SSF110738">
    <property type="entry name" value="Glycerate kinase I"/>
    <property type="match status" value="1"/>
</dbReference>
<dbReference type="InterPro" id="IPR036129">
    <property type="entry name" value="Glycerate_kinase_sf"/>
</dbReference>
<dbReference type="PANTHER" id="PTHR21599:SF0">
    <property type="entry name" value="GLYCERATE KINASE"/>
    <property type="match status" value="1"/>
</dbReference>
<dbReference type="RefSeq" id="WP_012582316.1">
    <property type="nucleotide sequence ID" value="NC_017537.1"/>
</dbReference>
<accession>A0A0E0UZI4</accession>
<evidence type="ECO:0000313" key="6">
    <source>
        <dbReference type="Proteomes" id="UP000000486"/>
    </source>
</evidence>
<evidence type="ECO:0000256" key="1">
    <source>
        <dbReference type="ARBA" id="ARBA00006284"/>
    </source>
</evidence>
<dbReference type="Gene3D" id="3.90.1510.10">
    <property type="entry name" value="Glycerate kinase, domain 2"/>
    <property type="match status" value="1"/>
</dbReference>
<dbReference type="PANTHER" id="PTHR21599">
    <property type="entry name" value="GLYCERATE KINASE"/>
    <property type="match status" value="1"/>
</dbReference>
<evidence type="ECO:0000313" key="5">
    <source>
        <dbReference type="EMBL" id="AEH93852.1"/>
    </source>
</evidence>
<dbReference type="Proteomes" id="UP000000486">
    <property type="component" value="Chromosome"/>
</dbReference>
<organism evidence="5 6">
    <name type="scientific">Listeria monocytogenes serotype 4a (strain M7)</name>
    <dbReference type="NCBI Taxonomy" id="1030009"/>
    <lineage>
        <taxon>Bacteria</taxon>
        <taxon>Bacillati</taxon>
        <taxon>Bacillota</taxon>
        <taxon>Bacilli</taxon>
        <taxon>Bacillales</taxon>
        <taxon>Listeriaceae</taxon>
        <taxon>Listeria</taxon>
    </lineage>
</organism>
<gene>
    <name evidence="5" type="primary">garK</name>
    <name evidence="5" type="ordered locus">LMM7_2847</name>
</gene>
<dbReference type="Pfam" id="PF02595">
    <property type="entry name" value="Gly_kinase"/>
    <property type="match status" value="1"/>
</dbReference>
<dbReference type="PIRSF" id="PIRSF006078">
    <property type="entry name" value="GlxK"/>
    <property type="match status" value="1"/>
</dbReference>
<proteinExistence type="inferred from homology"/>
<evidence type="ECO:0000256" key="4">
    <source>
        <dbReference type="PIRNR" id="PIRNR006078"/>
    </source>
</evidence>
<keyword evidence="3 4" id="KW-0418">Kinase</keyword>
<dbReference type="InterPro" id="IPR018193">
    <property type="entry name" value="Glyc_kinase_flavodox-like_fold"/>
</dbReference>
<reference evidence="5 6" key="1">
    <citation type="journal article" date="2011" name="J. Bacteriol.">
        <title>Genome sequence of the nonpathogenic Listeria monocytogenes serovar 4a strain M7.</title>
        <authorList>
            <person name="Chen J."/>
            <person name="Xia Y."/>
            <person name="Cheng C."/>
            <person name="Fang C."/>
            <person name="Shan Y."/>
            <person name="Jin G."/>
            <person name="Fang W."/>
        </authorList>
    </citation>
    <scope>NUCLEOTIDE SEQUENCE [LARGE SCALE GENOMIC DNA]</scope>
    <source>
        <strain evidence="5 6">M7</strain>
    </source>
</reference>
<dbReference type="HOGENOM" id="CLU_028255_0_0_9"/>